<gene>
    <name evidence="4" type="ORF">EI555_005444</name>
</gene>
<dbReference type="EMBL" id="RWIC01000287">
    <property type="protein sequence ID" value="TKC46121.1"/>
    <property type="molecule type" value="Genomic_DNA"/>
</dbReference>
<comment type="caution">
    <text evidence="4">The sequence shown here is derived from an EMBL/GenBank/DDBJ whole genome shotgun (WGS) entry which is preliminary data.</text>
</comment>
<dbReference type="GO" id="GO:0006979">
    <property type="term" value="P:response to oxidative stress"/>
    <property type="evidence" value="ECO:0007669"/>
    <property type="project" value="InterPro"/>
</dbReference>
<reference evidence="5" key="1">
    <citation type="journal article" date="2019" name="IScience">
        <title>Narwhal Genome Reveals Long-Term Low Genetic Diversity despite Current Large Abundance Size.</title>
        <authorList>
            <person name="Westbury M.V."/>
            <person name="Petersen B."/>
            <person name="Garde E."/>
            <person name="Heide-Jorgensen M.P."/>
            <person name="Lorenzen E.D."/>
        </authorList>
    </citation>
    <scope>NUCLEOTIDE SEQUENCE [LARGE SCALE GENOMIC DNA]</scope>
</reference>
<sequence>LSPLLSSPTPMPRGPALRGRALLTEDLASLGGTAVQDDTQVKVLRWRLGPRGLVVLSFACNRFGHQGNTPNEILNCLKYVRPGNRFEPNFMLFEKWRNAYPLFVFLREALPTPSVAATALRTDPRFITWSLVCGKEVAWAVCLGT</sequence>
<accession>A0A4U1F983</accession>
<dbReference type="InterPro" id="IPR000889">
    <property type="entry name" value="Glutathione_peroxidase"/>
</dbReference>
<dbReference type="InterPro" id="IPR036249">
    <property type="entry name" value="Thioredoxin-like_sf"/>
</dbReference>
<dbReference type="SUPFAM" id="SSF52833">
    <property type="entry name" value="Thioredoxin-like"/>
    <property type="match status" value="1"/>
</dbReference>
<evidence type="ECO:0000256" key="3">
    <source>
        <dbReference type="ARBA" id="ARBA00023002"/>
    </source>
</evidence>
<evidence type="ECO:0000256" key="1">
    <source>
        <dbReference type="ARBA" id="ARBA00006926"/>
    </source>
</evidence>
<feature type="non-terminal residue" evidence="4">
    <location>
        <position position="145"/>
    </location>
</feature>
<dbReference type="Proteomes" id="UP000308365">
    <property type="component" value="Unassembled WGS sequence"/>
</dbReference>
<evidence type="ECO:0000256" key="2">
    <source>
        <dbReference type="ARBA" id="ARBA00022559"/>
    </source>
</evidence>
<keyword evidence="3" id="KW-0560">Oxidoreductase</keyword>
<dbReference type="PROSITE" id="PS51355">
    <property type="entry name" value="GLUTATHIONE_PEROXID_3"/>
    <property type="match status" value="1"/>
</dbReference>
<keyword evidence="2" id="KW-0575">Peroxidase</keyword>
<feature type="non-terminal residue" evidence="4">
    <location>
        <position position="1"/>
    </location>
</feature>
<evidence type="ECO:0000313" key="4">
    <source>
        <dbReference type="EMBL" id="TKC46121.1"/>
    </source>
</evidence>
<protein>
    <recommendedName>
        <fullName evidence="6">Glutathione peroxidase</fullName>
    </recommendedName>
</protein>
<proteinExistence type="inferred from homology"/>
<comment type="similarity">
    <text evidence="1">Belongs to the glutathione peroxidase family.</text>
</comment>
<dbReference type="AlphaFoldDB" id="A0A4U1F983"/>
<evidence type="ECO:0000313" key="5">
    <source>
        <dbReference type="Proteomes" id="UP000308365"/>
    </source>
</evidence>
<dbReference type="Pfam" id="PF00255">
    <property type="entry name" value="GSHPx"/>
    <property type="match status" value="1"/>
</dbReference>
<evidence type="ECO:0008006" key="6">
    <source>
        <dbReference type="Google" id="ProtNLM"/>
    </source>
</evidence>
<organism evidence="4 5">
    <name type="scientific">Monodon monoceros</name>
    <name type="common">Narwhal</name>
    <name type="synonym">Ceratodon monodon</name>
    <dbReference type="NCBI Taxonomy" id="40151"/>
    <lineage>
        <taxon>Eukaryota</taxon>
        <taxon>Metazoa</taxon>
        <taxon>Chordata</taxon>
        <taxon>Craniata</taxon>
        <taxon>Vertebrata</taxon>
        <taxon>Euteleostomi</taxon>
        <taxon>Mammalia</taxon>
        <taxon>Eutheria</taxon>
        <taxon>Laurasiatheria</taxon>
        <taxon>Artiodactyla</taxon>
        <taxon>Whippomorpha</taxon>
        <taxon>Cetacea</taxon>
        <taxon>Odontoceti</taxon>
        <taxon>Monodontidae</taxon>
        <taxon>Monodon</taxon>
    </lineage>
</organism>
<dbReference type="GO" id="GO:0004601">
    <property type="term" value="F:peroxidase activity"/>
    <property type="evidence" value="ECO:0007669"/>
    <property type="project" value="UniProtKB-KW"/>
</dbReference>
<dbReference type="Gene3D" id="3.40.30.10">
    <property type="entry name" value="Glutaredoxin"/>
    <property type="match status" value="1"/>
</dbReference>
<name>A0A4U1F983_MONMO</name>